<feature type="transmembrane region" description="Helical" evidence="4">
    <location>
        <begin position="1709"/>
        <end position="1730"/>
    </location>
</feature>
<feature type="domain" description="EGF-like" evidence="5">
    <location>
        <begin position="694"/>
        <end position="733"/>
    </location>
</feature>
<keyword evidence="1" id="KW-0732">Signal</keyword>
<feature type="domain" description="EGF-like" evidence="5">
    <location>
        <begin position="870"/>
        <end position="905"/>
    </location>
</feature>
<evidence type="ECO:0000256" key="4">
    <source>
        <dbReference type="SAM" id="Phobius"/>
    </source>
</evidence>
<evidence type="ECO:0000259" key="5">
    <source>
        <dbReference type="SMART" id="SM00181"/>
    </source>
</evidence>
<feature type="domain" description="EGF-like" evidence="5">
    <location>
        <begin position="809"/>
        <end position="843"/>
    </location>
</feature>
<comment type="caution">
    <text evidence="6">The sequence shown here is derived from an EMBL/GenBank/DDBJ whole genome shotgun (WGS) entry which is preliminary data.</text>
</comment>
<evidence type="ECO:0000313" key="6">
    <source>
        <dbReference type="EMBL" id="CAD8154790.1"/>
    </source>
</evidence>
<dbReference type="PANTHER" id="PTHR38934:SF6">
    <property type="entry name" value="CHROMOSOME UNDETERMINED SCAFFOLD_176, WHOLE GENOME SHOTGUN SEQUENCE"/>
    <property type="match status" value="1"/>
</dbReference>
<gene>
    <name evidence="6" type="ORF">POCTA_138.1.T0290353</name>
</gene>
<dbReference type="InterPro" id="IPR006212">
    <property type="entry name" value="Furin_repeat"/>
</dbReference>
<dbReference type="Proteomes" id="UP000683925">
    <property type="component" value="Unassembled WGS sequence"/>
</dbReference>
<organism evidence="6 7">
    <name type="scientific">Paramecium octaurelia</name>
    <dbReference type="NCBI Taxonomy" id="43137"/>
    <lineage>
        <taxon>Eukaryota</taxon>
        <taxon>Sar</taxon>
        <taxon>Alveolata</taxon>
        <taxon>Ciliophora</taxon>
        <taxon>Intramacronucleata</taxon>
        <taxon>Oligohymenophorea</taxon>
        <taxon>Peniculida</taxon>
        <taxon>Parameciidae</taxon>
        <taxon>Paramecium</taxon>
    </lineage>
</organism>
<feature type="transmembrane region" description="Helical" evidence="4">
    <location>
        <begin position="1668"/>
        <end position="1689"/>
    </location>
</feature>
<dbReference type="SMART" id="SM00181">
    <property type="entry name" value="EGF"/>
    <property type="match status" value="7"/>
</dbReference>
<dbReference type="SMART" id="SM00261">
    <property type="entry name" value="FU"/>
    <property type="match status" value="9"/>
</dbReference>
<keyword evidence="4" id="KW-0812">Transmembrane</keyword>
<dbReference type="OMA" id="YANSCHI"/>
<keyword evidence="4" id="KW-1133">Transmembrane helix</keyword>
<reference evidence="6" key="1">
    <citation type="submission" date="2021-01" db="EMBL/GenBank/DDBJ databases">
        <authorList>
            <consortium name="Genoscope - CEA"/>
            <person name="William W."/>
        </authorList>
    </citation>
    <scope>NUCLEOTIDE SEQUENCE</scope>
</reference>
<keyword evidence="4" id="KW-0472">Membrane</keyword>
<feature type="domain" description="EGF-like" evidence="5">
    <location>
        <begin position="933"/>
        <end position="967"/>
    </location>
</feature>
<keyword evidence="7" id="KW-1185">Reference proteome</keyword>
<feature type="transmembrane region" description="Helical" evidence="4">
    <location>
        <begin position="1791"/>
        <end position="1813"/>
    </location>
</feature>
<name>A0A8S1TR53_PAROT</name>
<dbReference type="OrthoDB" id="300641at2759"/>
<evidence type="ECO:0000256" key="1">
    <source>
        <dbReference type="ARBA" id="ARBA00022729"/>
    </source>
</evidence>
<dbReference type="CDD" id="cd00064">
    <property type="entry name" value="FU"/>
    <property type="match status" value="3"/>
</dbReference>
<feature type="transmembrane region" description="Helical" evidence="4">
    <location>
        <begin position="1566"/>
        <end position="1587"/>
    </location>
</feature>
<dbReference type="NCBIfam" id="TIGR02232">
    <property type="entry name" value="myxo_disulf_rpt"/>
    <property type="match status" value="2"/>
</dbReference>
<feature type="transmembrane region" description="Helical" evidence="4">
    <location>
        <begin position="1768"/>
        <end position="1785"/>
    </location>
</feature>
<evidence type="ECO:0000256" key="2">
    <source>
        <dbReference type="ARBA" id="ARBA00022737"/>
    </source>
</evidence>
<feature type="domain" description="EGF-like" evidence="5">
    <location>
        <begin position="423"/>
        <end position="452"/>
    </location>
</feature>
<feature type="transmembrane region" description="Helical" evidence="4">
    <location>
        <begin position="1736"/>
        <end position="1756"/>
    </location>
</feature>
<evidence type="ECO:0000313" key="7">
    <source>
        <dbReference type="Proteomes" id="UP000683925"/>
    </source>
</evidence>
<proteinExistence type="predicted"/>
<feature type="domain" description="EGF-like" evidence="5">
    <location>
        <begin position="1148"/>
        <end position="1177"/>
    </location>
</feature>
<feature type="transmembrane region" description="Helical" evidence="4">
    <location>
        <begin position="1626"/>
        <end position="1648"/>
    </location>
</feature>
<dbReference type="Pfam" id="PF13948">
    <property type="entry name" value="DUF4215"/>
    <property type="match status" value="8"/>
</dbReference>
<keyword evidence="2" id="KW-0677">Repeat</keyword>
<evidence type="ECO:0000256" key="3">
    <source>
        <dbReference type="ARBA" id="ARBA00023157"/>
    </source>
</evidence>
<accession>A0A8S1TR53</accession>
<dbReference type="InterPro" id="IPR011936">
    <property type="entry name" value="Myxo_disulph_rpt"/>
</dbReference>
<sequence length="1861" mass="214429">MLFFFFTLIQVVNSEWILIQSDFYQEQIVEQDSWDSYWKCSNQNNEATQKKQCLTNDLEFMRLSDTKSRLQKEFYYPHYQLRIITDIIYIRSKSGNDSAFQIRIMDSSGSTQQIFERLYNEGSLKQYYKVCKQYCSYNCTLNNRSIEIKTFISDKINHQTPIFTISYCLQFEHEEMRIGLRNILIYANSCHISCASCNGDTKDNCLTCYQGSPQGGVCLCDEANKYTHRLIGCVEECPRDYYMTDSSNYCQFDPRIQSMIKYFENSNISNGDQLAYEPWIYEPDPFHVSNSNNIFTCSGQNQVGQLTYSSSMQLKLPKNEGLVYLRIRVSFHFFGWQPTSVLMITVDQYSQMRIEKTIGNYTIFNGRLNKFKSLSCSSMNYDFLRIETVLKTYTTTPVIKFQAIQTLDSEFWSFNNLTIDYGLCQSNCTKCESFSKCQICQVSFQLFRGTCVKACPIHSQFNNGVCEDYEDLIDNSRYLIKAFYDMNTTFEEVSKVVDNFTDLNNNIQPSFTGAIYSFVPEKSVLGGVLVWSQGQFQKTFTNLKSHYQVSFRINFTYGDENVGWFQYKLDSYQSGQINKPNNGGKNLVGGDGVETTVFHQYQFTHTSNQLDIILSADTTNTNLDEAFMYVSEYFVVVNYCVPFCSSCTGPTISDCGSYSGYNLTHYCRPDQYLKFDSVSQIHSCEACNQIGCLECESESVCTRCEFSDSLQFFLDQGECICYPSQYLSTNQCLKCNRYCESCFGPNYDQCYSCNPDFYRSISKFKCQCLVGFFDDGYNLECVPICGDKLIVNGEDCDDGNSNPFDGCDQCKYKCQDECQNCHQGKCYQCKDGFTYKQGTYQCIATCGDKMIQGDEQCDDGNNNALDGCHLCRIVCDIHCIYCENGQCLKCNENNGWYLNAFNHCQYICGDGIINREYEQCDDKNNNPFDLCNQCLFGCSEHCIACQNGVCLKCQAGFRYLHRTKQCLPICGDSLIVGYEQCEDALSEVNHSCNQCKFKCDSKCLQCEYNQCLQCEYGYQLRNNKCEEQCGDGIKVGDEECEYIDIYQVVSTGCLNCQQNCGSGCLICTKGICELCKQGYLREQFKCKPICGDMIIVDPEECDDANMEPYDKCHICKHSCVPQCLTCSFGVCTEMEEPSIVVVDPIEIACLDYCKHCQIENVCIICEEYFQLSNSICLPICGDGFIIPGLEQCEDGNDIPYDGCYQCQYQCSQGCIECEQFNKCRECDNNQFQLDNQTHKCVIKDVINYIEELVPSLFQLSEIRCEINYLLIDNVCINQCGNGELNTEFEICDDGNQLGGDGCSQNCVIEDSYQCQNTEGQLSQCTFINSPQFFLKVLSEKVNSTQIVELTFSQQVKLEIDLTLEDLAQFTITPLTNYALTIQSIQNLSTILNYPVYHIYVEFKQPMQDPIFEIKISKSTILNEFDLTLQKYEMKISLGNPFILTEDTQQKLQSVVKLNEATMYSLTAISGLAIVTGNVAMFVNLLDLLQSLSYLRYMQYQFPPHLIEFLNTYTKVSLQPILDQLKINELFIKMNGGTLPFQQKINKKQIQTSSLNQFFLMNAKSCYFSLITSIFIFFACCIASSNQLNTIFQNLSKRFKQNGKILKIIILFQRKVQQSALKFKNEYFSLGIFNVYQAILHQFVFSSFLQFPDYNFNSPFQIFNSINAIISLLFISVTSLCLMSITCTLIKDKQKWKYFLKDSKMEFWAANCKSFLIYRIIIYIFIIVKFIDYPQVQSLLLSMQSFFYLIYLIKFAPLQSPYDLTKLKYREFFFMLITGSLLIYTFDFSYDYQMLFGWIHISMISLLLIINLVIDVSESINKARINYAKLQHKKQLQEQNNYYKNPLQRLVFHSCNTPIQIQ</sequence>
<feature type="domain" description="EGF-like" evidence="5">
    <location>
        <begin position="1055"/>
        <end position="1087"/>
    </location>
</feature>
<dbReference type="EMBL" id="CAJJDP010000029">
    <property type="protein sequence ID" value="CAD8154790.1"/>
    <property type="molecule type" value="Genomic_DNA"/>
</dbReference>
<keyword evidence="3" id="KW-1015">Disulfide bond</keyword>
<dbReference type="InterPro" id="IPR000742">
    <property type="entry name" value="EGF"/>
</dbReference>
<dbReference type="PANTHER" id="PTHR38934">
    <property type="entry name" value="HYPHALLY REGULATED CELL WALL PROTEIN 1"/>
    <property type="match status" value="1"/>
</dbReference>
<protein>
    <recommendedName>
        <fullName evidence="5">EGF-like domain-containing protein</fullName>
    </recommendedName>
</protein>